<dbReference type="SUPFAM" id="SSF81383">
    <property type="entry name" value="F-box domain"/>
    <property type="match status" value="1"/>
</dbReference>
<accession>A0A2S3GNE6</accession>
<dbReference type="Pfam" id="PF23635">
    <property type="entry name" value="Beta-prop_AT5G49610-like"/>
    <property type="match status" value="1"/>
</dbReference>
<dbReference type="InterPro" id="IPR001810">
    <property type="entry name" value="F-box_dom"/>
</dbReference>
<feature type="domain" description="F-box protein AT5G49610-like beta-propeller" evidence="2">
    <location>
        <begin position="122"/>
        <end position="403"/>
    </location>
</feature>
<dbReference type="Gene3D" id="1.20.1280.50">
    <property type="match status" value="1"/>
</dbReference>
<evidence type="ECO:0000259" key="2">
    <source>
        <dbReference type="Pfam" id="PF23635"/>
    </source>
</evidence>
<sequence>MEAKREREKSTLAAASAAAISVVIGDCDLLGEIFLRLGLPTDLVRAAAVCRRWLRAASDPAFLRRFRDVHPPRLLGFYLTTFSTDQRFRADFVPMLPQRPELAAVVRRGGFELDSYVSRSTRIMDSRDCRVVVNLFRDGDFTYGVHSPLHRARGFVTFPRLPAMDDKKIYIFREILSRECDHGRLSYFWFELDYSGKEKVTARVYKLQDDAWSMQTSATTQISRFHSSTLNALSTFLVDDKIYMGITVHNILVLDLTSSTFSTIKYPETMAMKGFNGEIMLARADGSGVCLVHVDVNEIQLHVWLHSGCDGSAGDWLLVNTISLRDLCANLKISNSTTEDDDDPDVFIHAVGDSGEFVFLQMYGCVLYLDVRSSAMQKVYGVTDRNARISSTHPFLMPWPPVFPVLKE</sequence>
<dbReference type="InterPro" id="IPR036047">
    <property type="entry name" value="F-box-like_dom_sf"/>
</dbReference>
<feature type="domain" description="F-box" evidence="1">
    <location>
        <begin position="28"/>
        <end position="65"/>
    </location>
</feature>
<dbReference type="PANTHER" id="PTHR33207">
    <property type="entry name" value="F-BOX DOMAIN CONTAINING PROTEIN-RELATED"/>
    <property type="match status" value="1"/>
</dbReference>
<gene>
    <name evidence="3" type="ORF">PAHAL_1G131500</name>
</gene>
<evidence type="ECO:0000313" key="3">
    <source>
        <dbReference type="EMBL" id="PAN05327.1"/>
    </source>
</evidence>
<dbReference type="Gramene" id="PAN05327">
    <property type="protein sequence ID" value="PAN05327"/>
    <property type="gene ID" value="PAHAL_1G131500"/>
</dbReference>
<dbReference type="Proteomes" id="UP000243499">
    <property type="component" value="Chromosome 1"/>
</dbReference>
<dbReference type="Pfam" id="PF12937">
    <property type="entry name" value="F-box-like"/>
    <property type="match status" value="1"/>
</dbReference>
<organism evidence="3">
    <name type="scientific">Panicum hallii</name>
    <dbReference type="NCBI Taxonomy" id="206008"/>
    <lineage>
        <taxon>Eukaryota</taxon>
        <taxon>Viridiplantae</taxon>
        <taxon>Streptophyta</taxon>
        <taxon>Embryophyta</taxon>
        <taxon>Tracheophyta</taxon>
        <taxon>Spermatophyta</taxon>
        <taxon>Magnoliopsida</taxon>
        <taxon>Liliopsida</taxon>
        <taxon>Poales</taxon>
        <taxon>Poaceae</taxon>
        <taxon>PACMAD clade</taxon>
        <taxon>Panicoideae</taxon>
        <taxon>Panicodae</taxon>
        <taxon>Paniceae</taxon>
        <taxon>Panicinae</taxon>
        <taxon>Panicum</taxon>
        <taxon>Panicum sect. Panicum</taxon>
    </lineage>
</organism>
<dbReference type="EMBL" id="CM008046">
    <property type="protein sequence ID" value="PAN05327.1"/>
    <property type="molecule type" value="Genomic_DNA"/>
</dbReference>
<proteinExistence type="predicted"/>
<dbReference type="AlphaFoldDB" id="A0A2S3GNE6"/>
<reference evidence="3" key="1">
    <citation type="submission" date="2018-04" db="EMBL/GenBank/DDBJ databases">
        <title>WGS assembly of Panicum hallii.</title>
        <authorList>
            <person name="Lovell J."/>
            <person name="Jenkins J."/>
            <person name="Lowry D."/>
            <person name="Mamidi S."/>
            <person name="Sreedasyam A."/>
            <person name="Weng X."/>
            <person name="Barry K."/>
            <person name="Bonette J."/>
            <person name="Campitelli B."/>
            <person name="Daum C."/>
            <person name="Gordon S."/>
            <person name="Gould B."/>
            <person name="Lipzen A."/>
            <person name="Macqueen A."/>
            <person name="Palacio-Mejia J."/>
            <person name="Plott C."/>
            <person name="Shakirov E."/>
            <person name="Shu S."/>
            <person name="Yoshinaga Y."/>
            <person name="Zane M."/>
            <person name="Rokhsar D."/>
            <person name="Grimwood J."/>
            <person name="Schmutz J."/>
            <person name="Juenger T."/>
        </authorList>
    </citation>
    <scope>NUCLEOTIDE SEQUENCE [LARGE SCALE GENOMIC DNA]</scope>
    <source>
        <strain evidence="3">FIL2</strain>
    </source>
</reference>
<name>A0A2S3GNE6_9POAL</name>
<dbReference type="InterPro" id="IPR056594">
    <property type="entry name" value="AT5G49610-like_b-prop"/>
</dbReference>
<evidence type="ECO:0000259" key="1">
    <source>
        <dbReference type="Pfam" id="PF12937"/>
    </source>
</evidence>
<protein>
    <submittedName>
        <fullName evidence="3">Uncharacterized protein</fullName>
    </submittedName>
</protein>